<dbReference type="AlphaFoldDB" id="A0A2S7XRR5"/>
<dbReference type="Pfam" id="PF13711">
    <property type="entry name" value="DUF4160"/>
    <property type="match status" value="1"/>
</dbReference>
<comment type="caution">
    <text evidence="1">The sequence shown here is derived from an EMBL/GenBank/DDBJ whole genome shotgun (WGS) entry which is preliminary data.</text>
</comment>
<accession>A0A2S7XRR5</accession>
<sequence>MDQRFLRYNEYKIVLAIPNGEILEGQLPNRQMKLLQAWIELHQDELMADWFLASSGQTPFKIDPLR</sequence>
<evidence type="ECO:0008006" key="3">
    <source>
        <dbReference type="Google" id="ProtNLM"/>
    </source>
</evidence>
<name>A0A2S7XRR5_9GAMM</name>
<organism evidence="1 2">
    <name type="scientific">Chromatium okenii</name>
    <dbReference type="NCBI Taxonomy" id="61644"/>
    <lineage>
        <taxon>Bacteria</taxon>
        <taxon>Pseudomonadati</taxon>
        <taxon>Pseudomonadota</taxon>
        <taxon>Gammaproteobacteria</taxon>
        <taxon>Chromatiales</taxon>
        <taxon>Chromatiaceae</taxon>
        <taxon>Chromatium</taxon>
    </lineage>
</organism>
<keyword evidence="2" id="KW-1185">Reference proteome</keyword>
<evidence type="ECO:0000313" key="2">
    <source>
        <dbReference type="Proteomes" id="UP000239936"/>
    </source>
</evidence>
<proteinExistence type="predicted"/>
<dbReference type="OrthoDB" id="122670at2"/>
<reference evidence="1 2" key="1">
    <citation type="submission" date="2018-01" db="EMBL/GenBank/DDBJ databases">
        <title>The complete genome sequence of Chromatium okenii LaCa, a purple sulfur bacterium with a turbulent life.</title>
        <authorList>
            <person name="Luedin S.M."/>
            <person name="Liechti N."/>
            <person name="Storelli N."/>
            <person name="Danza F."/>
            <person name="Wittwer M."/>
            <person name="Pothier J.F."/>
            <person name="Tonolla M.A."/>
        </authorList>
    </citation>
    <scope>NUCLEOTIDE SEQUENCE [LARGE SCALE GENOMIC DNA]</scope>
    <source>
        <strain evidence="1 2">LaCa</strain>
    </source>
</reference>
<dbReference type="EMBL" id="PPGH01000035">
    <property type="protein sequence ID" value="PQJ96158.1"/>
    <property type="molecule type" value="Genomic_DNA"/>
</dbReference>
<dbReference type="Proteomes" id="UP000239936">
    <property type="component" value="Unassembled WGS sequence"/>
</dbReference>
<protein>
    <recommendedName>
        <fullName evidence="3">DUF4160 domain-containing protein</fullName>
    </recommendedName>
</protein>
<evidence type="ECO:0000313" key="1">
    <source>
        <dbReference type="EMBL" id="PQJ96158.1"/>
    </source>
</evidence>
<dbReference type="RefSeq" id="WP_105073790.1">
    <property type="nucleotide sequence ID" value="NZ_PPGH01000035.1"/>
</dbReference>
<gene>
    <name evidence="1" type="ORF">CXB77_10160</name>
</gene>
<dbReference type="InterPro" id="IPR025427">
    <property type="entry name" value="DUF4160"/>
</dbReference>